<dbReference type="Proteomes" id="UP001642464">
    <property type="component" value="Unassembled WGS sequence"/>
</dbReference>
<organism evidence="2 3">
    <name type="scientific">Durusdinium trenchii</name>
    <dbReference type="NCBI Taxonomy" id="1381693"/>
    <lineage>
        <taxon>Eukaryota</taxon>
        <taxon>Sar</taxon>
        <taxon>Alveolata</taxon>
        <taxon>Dinophyceae</taxon>
        <taxon>Suessiales</taxon>
        <taxon>Symbiodiniaceae</taxon>
        <taxon>Durusdinium</taxon>
    </lineage>
</organism>
<evidence type="ECO:0000256" key="1">
    <source>
        <dbReference type="SAM" id="SignalP"/>
    </source>
</evidence>
<evidence type="ECO:0000313" key="2">
    <source>
        <dbReference type="EMBL" id="CAK9092561.1"/>
    </source>
</evidence>
<name>A0ABP0R059_9DINO</name>
<proteinExistence type="predicted"/>
<protein>
    <submittedName>
        <fullName evidence="2">Rhamnose biosynthetic enzyme 1</fullName>
    </submittedName>
</protein>
<feature type="signal peptide" evidence="1">
    <location>
        <begin position="1"/>
        <end position="16"/>
    </location>
</feature>
<evidence type="ECO:0000313" key="3">
    <source>
        <dbReference type="Proteomes" id="UP001642464"/>
    </source>
</evidence>
<keyword evidence="1" id="KW-0732">Signal</keyword>
<accession>A0ABP0R059</accession>
<reference evidence="2 3" key="1">
    <citation type="submission" date="2024-02" db="EMBL/GenBank/DDBJ databases">
        <authorList>
            <person name="Chen Y."/>
            <person name="Shah S."/>
            <person name="Dougan E. K."/>
            <person name="Thang M."/>
            <person name="Chan C."/>
        </authorList>
    </citation>
    <scope>NUCLEOTIDE SEQUENCE [LARGE SCALE GENOMIC DNA]</scope>
</reference>
<keyword evidence="3" id="KW-1185">Reference proteome</keyword>
<sequence>MLFVWLLLALSWGAHSVVDTRTTVKECDWYSAENHVKQWIAFARAFQGPRDLHALDCFGASCRIRKTWTDRGFESEAYDVSLDPHGQDLSTKKGFRSLVLLGLRLLPNSIIVAGPPCSCFIFLSCSYHLRHQYGPKGATWKPGVRLSNLLVTNFVAWLQVMLAVGSGIKFMIEQPRGSWMFKLKCMRRFQKAANLRLLSTHMGAFDHLMEKPTWLLTNLSGGERLEKSMNKELRAKIKKRQLELGVVPYKKKDGKVCGTKWLPQSAAYTPSFCRAVFNIWAKCWLLLQN</sequence>
<comment type="caution">
    <text evidence="2">The sequence shown here is derived from an EMBL/GenBank/DDBJ whole genome shotgun (WGS) entry which is preliminary data.</text>
</comment>
<dbReference type="EMBL" id="CAXAMM010040336">
    <property type="protein sequence ID" value="CAK9092561.1"/>
    <property type="molecule type" value="Genomic_DNA"/>
</dbReference>
<gene>
    <name evidence="2" type="ORF">SCF082_LOCUS43557</name>
</gene>
<feature type="chain" id="PRO_5046027146" evidence="1">
    <location>
        <begin position="17"/>
        <end position="289"/>
    </location>
</feature>